<dbReference type="GO" id="GO:0000976">
    <property type="term" value="F:transcription cis-regulatory region binding"/>
    <property type="evidence" value="ECO:0007669"/>
    <property type="project" value="TreeGrafter"/>
</dbReference>
<dbReference type="Gene3D" id="1.10.357.10">
    <property type="entry name" value="Tetracycline Repressor, domain 2"/>
    <property type="match status" value="1"/>
</dbReference>
<feature type="DNA-binding region" description="H-T-H motif" evidence="4">
    <location>
        <begin position="39"/>
        <end position="58"/>
    </location>
</feature>
<protein>
    <submittedName>
        <fullName evidence="6">AcrR family transcriptional regulator</fullName>
    </submittedName>
</protein>
<dbReference type="Gene3D" id="1.10.10.60">
    <property type="entry name" value="Homeodomain-like"/>
    <property type="match status" value="1"/>
</dbReference>
<gene>
    <name evidence="6" type="ORF">HNR48_000681</name>
</gene>
<dbReference type="InterPro" id="IPR036271">
    <property type="entry name" value="Tet_transcr_reg_TetR-rel_C_sf"/>
</dbReference>
<comment type="caution">
    <text evidence="6">The sequence shown here is derived from an EMBL/GenBank/DDBJ whole genome shotgun (WGS) entry which is preliminary data.</text>
</comment>
<dbReference type="GO" id="GO:0003700">
    <property type="term" value="F:DNA-binding transcription factor activity"/>
    <property type="evidence" value="ECO:0007669"/>
    <property type="project" value="TreeGrafter"/>
</dbReference>
<evidence type="ECO:0000256" key="3">
    <source>
        <dbReference type="ARBA" id="ARBA00023163"/>
    </source>
</evidence>
<dbReference type="PANTHER" id="PTHR30055">
    <property type="entry name" value="HTH-TYPE TRANSCRIPTIONAL REGULATOR RUTR"/>
    <property type="match status" value="1"/>
</dbReference>
<dbReference type="RefSeq" id="WP_166851370.1">
    <property type="nucleotide sequence ID" value="NZ_JAAONY010000001.1"/>
</dbReference>
<evidence type="ECO:0000256" key="1">
    <source>
        <dbReference type="ARBA" id="ARBA00023015"/>
    </source>
</evidence>
<keyword evidence="3" id="KW-0804">Transcription</keyword>
<dbReference type="PRINTS" id="PR00455">
    <property type="entry name" value="HTHTETR"/>
</dbReference>
<dbReference type="SUPFAM" id="SSF48498">
    <property type="entry name" value="Tetracyclin repressor-like, C-terminal domain"/>
    <property type="match status" value="1"/>
</dbReference>
<dbReference type="InParanoid" id="A0A7X0JRP8"/>
<dbReference type="PANTHER" id="PTHR30055:SF234">
    <property type="entry name" value="HTH-TYPE TRANSCRIPTIONAL REGULATOR BETI"/>
    <property type="match status" value="1"/>
</dbReference>
<dbReference type="Proteomes" id="UP000528457">
    <property type="component" value="Unassembled WGS sequence"/>
</dbReference>
<dbReference type="SUPFAM" id="SSF46689">
    <property type="entry name" value="Homeodomain-like"/>
    <property type="match status" value="1"/>
</dbReference>
<evidence type="ECO:0000256" key="4">
    <source>
        <dbReference type="PROSITE-ProRule" id="PRU00335"/>
    </source>
</evidence>
<dbReference type="EMBL" id="JACHHT010000001">
    <property type="protein sequence ID" value="MBB6520403.1"/>
    <property type="molecule type" value="Genomic_DNA"/>
</dbReference>
<keyword evidence="2 4" id="KW-0238">DNA-binding</keyword>
<accession>A0A7X0JRP8</accession>
<feature type="domain" description="HTH tetR-type" evidence="5">
    <location>
        <begin position="16"/>
        <end position="76"/>
    </location>
</feature>
<keyword evidence="1" id="KW-0805">Transcription regulation</keyword>
<organism evidence="6 7">
    <name type="scientific">Pseudoteredinibacter isoporae</name>
    <dbReference type="NCBI Taxonomy" id="570281"/>
    <lineage>
        <taxon>Bacteria</taxon>
        <taxon>Pseudomonadati</taxon>
        <taxon>Pseudomonadota</taxon>
        <taxon>Gammaproteobacteria</taxon>
        <taxon>Cellvibrionales</taxon>
        <taxon>Cellvibrionaceae</taxon>
        <taxon>Pseudoteredinibacter</taxon>
    </lineage>
</organism>
<dbReference type="PROSITE" id="PS50977">
    <property type="entry name" value="HTH_TETR_2"/>
    <property type="match status" value="1"/>
</dbReference>
<evidence type="ECO:0000259" key="5">
    <source>
        <dbReference type="PROSITE" id="PS50977"/>
    </source>
</evidence>
<keyword evidence="7" id="KW-1185">Reference proteome</keyword>
<dbReference type="InterPro" id="IPR009057">
    <property type="entry name" value="Homeodomain-like_sf"/>
</dbReference>
<proteinExistence type="predicted"/>
<name>A0A7X0JRP8_9GAMM</name>
<sequence>MSATQTEKRSQAQRREATRQAILQACKAIMSEEDFAKSKTGTIAKRAGVAEGTVFLHFENKQGLLRALIDEFFDTMHANIELINQAHSCPKRRLRAMAEDYIQQLEAQWPLARLVVSSYARYGDEQTQQALHQHNRRYTQFFINALEEIIEKEPGCNIPSPVFRDAFFGAIEHFAIANFSTGKSHDSALFLEQLWQLLFRGILSRENTEQTPYRDLDNIDKKLDRLINKLDA</sequence>
<reference evidence="6 7" key="1">
    <citation type="submission" date="2020-08" db="EMBL/GenBank/DDBJ databases">
        <title>Genomic Encyclopedia of Type Strains, Phase IV (KMG-IV): sequencing the most valuable type-strain genomes for metagenomic binning, comparative biology and taxonomic classification.</title>
        <authorList>
            <person name="Goeker M."/>
        </authorList>
    </citation>
    <scope>NUCLEOTIDE SEQUENCE [LARGE SCALE GENOMIC DNA]</scope>
    <source>
        <strain evidence="6 7">DSM 22368</strain>
    </source>
</reference>
<evidence type="ECO:0000256" key="2">
    <source>
        <dbReference type="ARBA" id="ARBA00023125"/>
    </source>
</evidence>
<dbReference type="InterPro" id="IPR050109">
    <property type="entry name" value="HTH-type_TetR-like_transc_reg"/>
</dbReference>
<dbReference type="Pfam" id="PF00440">
    <property type="entry name" value="TetR_N"/>
    <property type="match status" value="1"/>
</dbReference>
<evidence type="ECO:0000313" key="7">
    <source>
        <dbReference type="Proteomes" id="UP000528457"/>
    </source>
</evidence>
<dbReference type="AlphaFoldDB" id="A0A7X0JRP8"/>
<evidence type="ECO:0000313" key="6">
    <source>
        <dbReference type="EMBL" id="MBB6520403.1"/>
    </source>
</evidence>
<dbReference type="InterPro" id="IPR001647">
    <property type="entry name" value="HTH_TetR"/>
</dbReference>